<dbReference type="InterPro" id="IPR002563">
    <property type="entry name" value="Flavin_Rdtase-like_dom"/>
</dbReference>
<dbReference type="PANTHER" id="PTHR43567:SF1">
    <property type="entry name" value="FLAVOREDOXIN"/>
    <property type="match status" value="1"/>
</dbReference>
<sequence length="190" mass="19747">MDKLALAPATCLYPAPVVVVSCGVGGRANLITLAWAANVCAEPPQLAIAVRPTRHSHHLIAGEGAFVVNLPAAGHVGAVDFCGTFSGRDADKWAETGLTPVPSAKVPPPRIGEFPVNIECALRHTLPLGSHDLFVGEVLAIHVARSVAGEDGRLDPDRLASVVYGHGRSYHGLGGTLGKAYQARRKGGGR</sequence>
<dbReference type="InterPro" id="IPR052174">
    <property type="entry name" value="Flavoredoxin"/>
</dbReference>
<comment type="cofactor">
    <cofactor evidence="1">
        <name>FMN</name>
        <dbReference type="ChEBI" id="CHEBI:58210"/>
    </cofactor>
</comment>
<evidence type="ECO:0000256" key="2">
    <source>
        <dbReference type="ARBA" id="ARBA00022630"/>
    </source>
</evidence>
<evidence type="ECO:0000313" key="6">
    <source>
        <dbReference type="Proteomes" id="UP000177187"/>
    </source>
</evidence>
<comment type="caution">
    <text evidence="5">The sequence shown here is derived from an EMBL/GenBank/DDBJ whole genome shotgun (WGS) entry which is preliminary data.</text>
</comment>
<dbReference type="PANTHER" id="PTHR43567">
    <property type="entry name" value="FLAVOREDOXIN-RELATED-RELATED"/>
    <property type="match status" value="1"/>
</dbReference>
<evidence type="ECO:0000256" key="3">
    <source>
        <dbReference type="ARBA" id="ARBA00038054"/>
    </source>
</evidence>
<dbReference type="GO" id="GO:0016646">
    <property type="term" value="F:oxidoreductase activity, acting on the CH-NH group of donors, NAD or NADP as acceptor"/>
    <property type="evidence" value="ECO:0007669"/>
    <property type="project" value="UniProtKB-ARBA"/>
</dbReference>
<gene>
    <name evidence="5" type="ORF">A2Y64_00430</name>
</gene>
<feature type="domain" description="Flavin reductase like" evidence="4">
    <location>
        <begin position="12"/>
        <end position="153"/>
    </location>
</feature>
<reference evidence="5 6" key="1">
    <citation type="journal article" date="2016" name="Nat. Commun.">
        <title>Thousands of microbial genomes shed light on interconnected biogeochemical processes in an aquifer system.</title>
        <authorList>
            <person name="Anantharaman K."/>
            <person name="Brown C.T."/>
            <person name="Hug L.A."/>
            <person name="Sharon I."/>
            <person name="Castelle C.J."/>
            <person name="Probst A.J."/>
            <person name="Thomas B.C."/>
            <person name="Singh A."/>
            <person name="Wilkins M.J."/>
            <person name="Karaoz U."/>
            <person name="Brodie E.L."/>
            <person name="Williams K.H."/>
            <person name="Hubbard S.S."/>
            <person name="Banfield J.F."/>
        </authorList>
    </citation>
    <scope>NUCLEOTIDE SEQUENCE [LARGE SCALE GENOMIC DNA]</scope>
</reference>
<protein>
    <recommendedName>
        <fullName evidence="4">Flavin reductase like domain-containing protein</fullName>
    </recommendedName>
</protein>
<dbReference type="GO" id="GO:0010181">
    <property type="term" value="F:FMN binding"/>
    <property type="evidence" value="ECO:0007669"/>
    <property type="project" value="InterPro"/>
</dbReference>
<proteinExistence type="inferred from homology"/>
<keyword evidence="2" id="KW-0285">Flavoprotein</keyword>
<dbReference type="Pfam" id="PF01613">
    <property type="entry name" value="Flavin_Reduct"/>
    <property type="match status" value="1"/>
</dbReference>
<dbReference type="STRING" id="1817816.A2Y64_00430"/>
<dbReference type="Gene3D" id="2.30.110.10">
    <property type="entry name" value="Electron Transport, Fmn-binding Protein, Chain A"/>
    <property type="match status" value="1"/>
</dbReference>
<evidence type="ECO:0000259" key="4">
    <source>
        <dbReference type="SMART" id="SM00903"/>
    </source>
</evidence>
<organism evidence="5 6">
    <name type="scientific">Candidatus Coatesbacteria bacterium RBG_13_66_14</name>
    <dbReference type="NCBI Taxonomy" id="1817816"/>
    <lineage>
        <taxon>Bacteria</taxon>
        <taxon>Candidatus Coatesiibacteriota</taxon>
    </lineage>
</organism>
<evidence type="ECO:0000256" key="1">
    <source>
        <dbReference type="ARBA" id="ARBA00001917"/>
    </source>
</evidence>
<dbReference type="SMART" id="SM00903">
    <property type="entry name" value="Flavin_Reduct"/>
    <property type="match status" value="1"/>
</dbReference>
<dbReference type="PROSITE" id="PS51257">
    <property type="entry name" value="PROKAR_LIPOPROTEIN"/>
    <property type="match status" value="1"/>
</dbReference>
<accession>A0A1F5F599</accession>
<comment type="similarity">
    <text evidence="3">Belongs to the flavoredoxin family.</text>
</comment>
<evidence type="ECO:0000313" key="5">
    <source>
        <dbReference type="EMBL" id="OGD74818.1"/>
    </source>
</evidence>
<dbReference type="SUPFAM" id="SSF50475">
    <property type="entry name" value="FMN-binding split barrel"/>
    <property type="match status" value="1"/>
</dbReference>
<dbReference type="InterPro" id="IPR012349">
    <property type="entry name" value="Split_barrel_FMN-bd"/>
</dbReference>
<dbReference type="EMBL" id="MFAF01000092">
    <property type="protein sequence ID" value="OGD74818.1"/>
    <property type="molecule type" value="Genomic_DNA"/>
</dbReference>
<dbReference type="AlphaFoldDB" id="A0A1F5F599"/>
<name>A0A1F5F599_9BACT</name>
<dbReference type="Proteomes" id="UP000177187">
    <property type="component" value="Unassembled WGS sequence"/>
</dbReference>